<feature type="transmembrane region" description="Helical" evidence="1">
    <location>
        <begin position="35"/>
        <end position="53"/>
    </location>
</feature>
<evidence type="ECO:0000256" key="1">
    <source>
        <dbReference type="SAM" id="Phobius"/>
    </source>
</evidence>
<organism evidence="2 3">
    <name type="scientific">Dyadobacter koreensis</name>
    <dbReference type="NCBI Taxonomy" id="408657"/>
    <lineage>
        <taxon>Bacteria</taxon>
        <taxon>Pseudomonadati</taxon>
        <taxon>Bacteroidota</taxon>
        <taxon>Cytophagia</taxon>
        <taxon>Cytophagales</taxon>
        <taxon>Spirosomataceae</taxon>
        <taxon>Dyadobacter</taxon>
    </lineage>
</organism>
<gene>
    <name evidence="2" type="ORF">SAMN04487995_2487</name>
</gene>
<accession>A0A1H6U3Q1</accession>
<feature type="transmembrane region" description="Helical" evidence="1">
    <location>
        <begin position="7"/>
        <end position="23"/>
    </location>
</feature>
<keyword evidence="1" id="KW-0812">Transmembrane</keyword>
<protein>
    <submittedName>
        <fullName evidence="2">Uncharacterized protein</fullName>
    </submittedName>
</protein>
<proteinExistence type="predicted"/>
<evidence type="ECO:0000313" key="2">
    <source>
        <dbReference type="EMBL" id="SEI85134.1"/>
    </source>
</evidence>
<dbReference type="AlphaFoldDB" id="A0A1H6U3Q1"/>
<evidence type="ECO:0000313" key="3">
    <source>
        <dbReference type="Proteomes" id="UP000199532"/>
    </source>
</evidence>
<keyword evidence="3" id="KW-1185">Reference proteome</keyword>
<dbReference type="Proteomes" id="UP000199532">
    <property type="component" value="Unassembled WGS sequence"/>
</dbReference>
<keyword evidence="1" id="KW-0472">Membrane</keyword>
<sequence length="65" mass="7787">MNLKSTIKIISLLFSVVSLYFVYKQLYLNERLTKQDILVLLIISLFFAFTALLQNRRWNESKKME</sequence>
<keyword evidence="1" id="KW-1133">Transmembrane helix</keyword>
<dbReference type="EMBL" id="FNXY01000003">
    <property type="protein sequence ID" value="SEI85134.1"/>
    <property type="molecule type" value="Genomic_DNA"/>
</dbReference>
<name>A0A1H6U3Q1_9BACT</name>
<reference evidence="2 3" key="1">
    <citation type="submission" date="2016-10" db="EMBL/GenBank/DDBJ databases">
        <authorList>
            <person name="de Groot N.N."/>
        </authorList>
    </citation>
    <scope>NUCLEOTIDE SEQUENCE [LARGE SCALE GENOMIC DNA]</scope>
    <source>
        <strain evidence="2 3">DSM 19938</strain>
    </source>
</reference>